<dbReference type="SUPFAM" id="SSF54768">
    <property type="entry name" value="dsRNA-binding domain-like"/>
    <property type="match status" value="1"/>
</dbReference>
<dbReference type="Pfam" id="PF00035">
    <property type="entry name" value="dsrm"/>
    <property type="match status" value="1"/>
</dbReference>
<feature type="domain" description="DRBM" evidence="9">
    <location>
        <begin position="395"/>
        <end position="463"/>
    </location>
</feature>
<dbReference type="PANTHER" id="PTHR11207:SF0">
    <property type="entry name" value="RIBONUCLEASE 3"/>
    <property type="match status" value="1"/>
</dbReference>
<dbReference type="PROSITE" id="PS50142">
    <property type="entry name" value="RNASE_3_2"/>
    <property type="match status" value="1"/>
</dbReference>
<dbReference type="SMART" id="SM00358">
    <property type="entry name" value="DSRM"/>
    <property type="match status" value="1"/>
</dbReference>
<dbReference type="PANTHER" id="PTHR11207">
    <property type="entry name" value="RIBONUCLEASE III"/>
    <property type="match status" value="1"/>
</dbReference>
<dbReference type="CDD" id="cd00593">
    <property type="entry name" value="RIBOc"/>
    <property type="match status" value="1"/>
</dbReference>
<keyword evidence="4" id="KW-0255">Endonuclease</keyword>
<dbReference type="OrthoDB" id="2392202at2759"/>
<comment type="caution">
    <text evidence="11">The sequence shown here is derived from an EMBL/GenBank/DDBJ whole genome shotgun (WGS) entry which is preliminary data.</text>
</comment>
<protein>
    <recommendedName>
        <fullName evidence="2">ribonuclease III</fullName>
        <ecNumber evidence="2">3.1.26.3</ecNumber>
    </recommendedName>
</protein>
<evidence type="ECO:0000256" key="8">
    <source>
        <dbReference type="SAM" id="MobiDB-lite"/>
    </source>
</evidence>
<keyword evidence="5" id="KW-0378">Hydrolase</keyword>
<keyword evidence="3" id="KW-0540">Nuclease</keyword>
<keyword evidence="6 7" id="KW-0694">RNA-binding</keyword>
<dbReference type="SMART" id="SM00535">
    <property type="entry name" value="RIBOc"/>
    <property type="match status" value="1"/>
</dbReference>
<dbReference type="InterPro" id="IPR040540">
    <property type="entry name" value="RNase_3_N"/>
</dbReference>
<dbReference type="InterPro" id="IPR000999">
    <property type="entry name" value="RNase_III_dom"/>
</dbReference>
<evidence type="ECO:0000256" key="7">
    <source>
        <dbReference type="PROSITE-ProRule" id="PRU00266"/>
    </source>
</evidence>
<feature type="region of interest" description="Disordered" evidence="8">
    <location>
        <begin position="1"/>
        <end position="71"/>
    </location>
</feature>
<dbReference type="GO" id="GO:0006364">
    <property type="term" value="P:rRNA processing"/>
    <property type="evidence" value="ECO:0007669"/>
    <property type="project" value="TreeGrafter"/>
</dbReference>
<evidence type="ECO:0000259" key="9">
    <source>
        <dbReference type="PROSITE" id="PS50137"/>
    </source>
</evidence>
<feature type="compositionally biased region" description="Polar residues" evidence="8">
    <location>
        <begin position="477"/>
        <end position="488"/>
    </location>
</feature>
<dbReference type="SUPFAM" id="SSF69065">
    <property type="entry name" value="RNase III domain-like"/>
    <property type="match status" value="1"/>
</dbReference>
<dbReference type="Pfam" id="PF00636">
    <property type="entry name" value="Ribonuclease_3"/>
    <property type="match status" value="1"/>
</dbReference>
<dbReference type="InterPro" id="IPR014720">
    <property type="entry name" value="dsRBD_dom"/>
</dbReference>
<feature type="compositionally biased region" description="Basic residues" evidence="8">
    <location>
        <begin position="42"/>
        <end position="63"/>
    </location>
</feature>
<dbReference type="GO" id="GO:0004525">
    <property type="term" value="F:ribonuclease III activity"/>
    <property type="evidence" value="ECO:0007669"/>
    <property type="project" value="UniProtKB-EC"/>
</dbReference>
<dbReference type="GeneID" id="64855795"/>
<feature type="region of interest" description="Disordered" evidence="8">
    <location>
        <begin position="472"/>
        <end position="529"/>
    </location>
</feature>
<dbReference type="GO" id="GO:0005654">
    <property type="term" value="C:nucleoplasm"/>
    <property type="evidence" value="ECO:0007669"/>
    <property type="project" value="TreeGrafter"/>
</dbReference>
<feature type="compositionally biased region" description="Polar residues" evidence="8">
    <location>
        <begin position="502"/>
        <end position="516"/>
    </location>
</feature>
<dbReference type="GO" id="GO:0034475">
    <property type="term" value="P:U4 snRNA 3'-end processing"/>
    <property type="evidence" value="ECO:0007669"/>
    <property type="project" value="UniProtKB-ARBA"/>
</dbReference>
<name>A0A8H2VCB8_9SACH</name>
<evidence type="ECO:0000256" key="2">
    <source>
        <dbReference type="ARBA" id="ARBA00012177"/>
    </source>
</evidence>
<accession>A0A8H2VCB8</accession>
<proteinExistence type="predicted"/>
<dbReference type="Gene3D" id="3.30.160.20">
    <property type="match status" value="1"/>
</dbReference>
<feature type="domain" description="RNase III" evidence="10">
    <location>
        <begin position="232"/>
        <end position="357"/>
    </location>
</feature>
<dbReference type="PROSITE" id="PS00517">
    <property type="entry name" value="RNASE_3_1"/>
    <property type="match status" value="1"/>
</dbReference>
<dbReference type="GO" id="GO:0034963">
    <property type="term" value="P:box C/D sno(s)RNA processing"/>
    <property type="evidence" value="ECO:0007669"/>
    <property type="project" value="UniProtKB-ARBA"/>
</dbReference>
<dbReference type="PROSITE" id="PS50137">
    <property type="entry name" value="DS_RBD"/>
    <property type="match status" value="1"/>
</dbReference>
<dbReference type="EMBL" id="CAEFZW010000002">
    <property type="protein sequence ID" value="CAB4252662.1"/>
    <property type="molecule type" value="Genomic_DNA"/>
</dbReference>
<dbReference type="FunFam" id="1.10.1520.10:FF:000001">
    <property type="entry name" value="Ribonuclease 3"/>
    <property type="match status" value="1"/>
</dbReference>
<dbReference type="EC" id="3.1.26.3" evidence="2"/>
<dbReference type="GO" id="GO:0003723">
    <property type="term" value="F:RNA binding"/>
    <property type="evidence" value="ECO:0007669"/>
    <property type="project" value="UniProtKB-UniRule"/>
</dbReference>
<reference evidence="11 12" key="1">
    <citation type="submission" date="2020-05" db="EMBL/GenBank/DDBJ databases">
        <authorList>
            <person name="Casaregola S."/>
            <person name="Devillers H."/>
            <person name="Grondin C."/>
        </authorList>
    </citation>
    <scope>NUCLEOTIDE SEQUENCE [LARGE SCALE GENOMIC DNA]</scope>
    <source>
        <strain evidence="11 12">CLIB 1767</strain>
    </source>
</reference>
<evidence type="ECO:0000256" key="1">
    <source>
        <dbReference type="ARBA" id="ARBA00000109"/>
    </source>
</evidence>
<dbReference type="InterPro" id="IPR036389">
    <property type="entry name" value="RNase_III_sf"/>
</dbReference>
<dbReference type="GO" id="GO:0030847">
    <property type="term" value="P:termination of RNA polymerase II transcription, exosome-dependent"/>
    <property type="evidence" value="ECO:0007669"/>
    <property type="project" value="UniProtKB-ARBA"/>
</dbReference>
<organism evidence="11 12">
    <name type="scientific">Maudiozyma barnettii</name>
    <dbReference type="NCBI Taxonomy" id="61262"/>
    <lineage>
        <taxon>Eukaryota</taxon>
        <taxon>Fungi</taxon>
        <taxon>Dikarya</taxon>
        <taxon>Ascomycota</taxon>
        <taxon>Saccharomycotina</taxon>
        <taxon>Saccharomycetes</taxon>
        <taxon>Saccharomycetales</taxon>
        <taxon>Saccharomycetaceae</taxon>
        <taxon>Maudiozyma</taxon>
    </lineage>
</organism>
<evidence type="ECO:0000256" key="3">
    <source>
        <dbReference type="ARBA" id="ARBA00022722"/>
    </source>
</evidence>
<evidence type="ECO:0000256" key="5">
    <source>
        <dbReference type="ARBA" id="ARBA00022801"/>
    </source>
</evidence>
<dbReference type="Pfam" id="PF18497">
    <property type="entry name" value="RNase_3_N"/>
    <property type="match status" value="1"/>
</dbReference>
<evidence type="ECO:0000313" key="11">
    <source>
        <dbReference type="EMBL" id="CAB4252662.1"/>
    </source>
</evidence>
<dbReference type="RefSeq" id="XP_041404700.1">
    <property type="nucleotide sequence ID" value="XM_041548766.1"/>
</dbReference>
<dbReference type="Proteomes" id="UP000644660">
    <property type="component" value="Unassembled WGS sequence"/>
</dbReference>
<evidence type="ECO:0000313" key="12">
    <source>
        <dbReference type="Proteomes" id="UP000644660"/>
    </source>
</evidence>
<dbReference type="AlphaFoldDB" id="A0A8H2VCB8"/>
<sequence>MGSSKKVKNKRKHNEIESPEIDDQSINHHKRRISKKDDSGKHKSKKHSNSKKEKKDRKHKKSKKLDTHDKNDKNDEIPFNIFYNYSQALELEHAVTKFMESYNKIIELSPNFKTYQQIDTNKDKIDFQLVPSFSRHKLKFAAEIKSLSELHKPLDLQDLATYETQFDKDEIKPILNNLATEDVRMLEQSKPLAITNDNKLVNSNDILGESKENNEAISTSLEKNWPPELLPIKNIALKSQVFIHKSMVNNKLYLTEKEMLHTHNERLEFLGDSVLNTLMTLIIYKMFPNYDEGQLSSLRIQLINNQKLKEFSQAYDMDKYLKSNVLQDGGAKYFSGKQKMTADIFEAYVGALVEDKSSTLGDIQNWLEKLALPTINECTNTKKGIFEDNNDLNINAKRKLYSLIGYAALELHYQTVQRPSRENPETTVVCKIGDGTILGSGTARNTKLAGLKAAEDVLNKKDIIEKYANQRAAIPRSESSTKASTTANKFPKINSGGEYSENGLTRSHPPISSSVSKVVLGSDGELQMQ</sequence>
<keyword evidence="12" id="KW-1185">Reference proteome</keyword>
<evidence type="ECO:0000256" key="6">
    <source>
        <dbReference type="ARBA" id="ARBA00022884"/>
    </source>
</evidence>
<feature type="compositionally biased region" description="Basic residues" evidence="8">
    <location>
        <begin position="1"/>
        <end position="13"/>
    </location>
</feature>
<gene>
    <name evidence="11" type="ORF">KABA2_02S01496</name>
</gene>
<comment type="catalytic activity">
    <reaction evidence="1">
        <text>Endonucleolytic cleavage to 5'-phosphomonoester.</text>
        <dbReference type="EC" id="3.1.26.3"/>
    </reaction>
</comment>
<evidence type="ECO:0000256" key="4">
    <source>
        <dbReference type="ARBA" id="ARBA00022759"/>
    </source>
</evidence>
<evidence type="ECO:0000259" key="10">
    <source>
        <dbReference type="PROSITE" id="PS50142"/>
    </source>
</evidence>
<dbReference type="Gene3D" id="1.10.1520.10">
    <property type="entry name" value="Ribonuclease III domain"/>
    <property type="match status" value="1"/>
</dbReference>